<feature type="binding site" evidence="2">
    <location>
        <position position="164"/>
    </location>
    <ligand>
        <name>Mn(2+)</name>
        <dbReference type="ChEBI" id="CHEBI:29035"/>
        <label>2</label>
    </ligand>
</feature>
<reference evidence="4 5" key="2">
    <citation type="submission" date="2019-05" db="EMBL/GenBank/DDBJ databases">
        <authorList>
            <person name="Suflita J.M."/>
            <person name="Marks C.R."/>
        </authorList>
    </citation>
    <scope>NUCLEOTIDE SEQUENCE [LARGE SCALE GENOMIC DNA]</scope>
    <source>
        <strain evidence="4 5">ALDC</strain>
    </source>
</reference>
<dbReference type="EMBL" id="CP040098">
    <property type="protein sequence ID" value="QCQ21116.1"/>
    <property type="molecule type" value="Genomic_DNA"/>
</dbReference>
<dbReference type="SUPFAM" id="SSF53187">
    <property type="entry name" value="Zn-dependent exopeptidases"/>
    <property type="match status" value="1"/>
</dbReference>
<feature type="binding site" evidence="2">
    <location>
        <position position="102"/>
    </location>
    <ligand>
        <name>Mn(2+)</name>
        <dbReference type="ChEBI" id="CHEBI:29035"/>
        <label>2</label>
    </ligand>
</feature>
<evidence type="ECO:0000256" key="1">
    <source>
        <dbReference type="ARBA" id="ARBA00022801"/>
    </source>
</evidence>
<accession>A0A4P8KZX3</accession>
<proteinExistence type="predicted"/>
<dbReference type="InterPro" id="IPR011650">
    <property type="entry name" value="Peptidase_M20_dimer"/>
</dbReference>
<keyword evidence="1 4" id="KW-0378">Hydrolase</keyword>
<dbReference type="GO" id="GO:0046872">
    <property type="term" value="F:metal ion binding"/>
    <property type="evidence" value="ECO:0007669"/>
    <property type="project" value="UniProtKB-KW"/>
</dbReference>
<evidence type="ECO:0000256" key="2">
    <source>
        <dbReference type="PIRSR" id="PIRSR005962-1"/>
    </source>
</evidence>
<dbReference type="Gene3D" id="3.40.630.10">
    <property type="entry name" value="Zn peptidases"/>
    <property type="match status" value="1"/>
</dbReference>
<sequence>MRRSIETPFHDWLVELRRFFHQHPELSYQEEKTAARIRSELAALRVPFESGIAETGVVARLRAPRPGPVVAFRADMDGLPLEEANDVPYRSLHPGRMHACGHDGHVTIALGVVRSLVECGWYREGAGEVIVIFQPAEEGGAGAKAMLETGCFDGDMVRAVFAGHMHPDLPVGEVAVAEEVSNAASDMLTLRIRGKGGHGAHPHNCVDPIVAAAQLVAQLQTIVSRELPPLENAVLTIGQFHAGTASNIIPEEAFLEGTLRTLDRERRSRIIERIREMLRGLEISHRVEAAFEVSHGYPVLRNDPALVKRTLEWARDVLGPEAVHVEPPRMGSEDFAYFAERWPAVLIRFGCHDPEEGYRAGLHSPHFDFDERVLDVGTILSTELILRALSD</sequence>
<dbReference type="GO" id="GO:0019877">
    <property type="term" value="P:diaminopimelate biosynthetic process"/>
    <property type="evidence" value="ECO:0007669"/>
    <property type="project" value="UniProtKB-ARBA"/>
</dbReference>
<dbReference type="InterPro" id="IPR036264">
    <property type="entry name" value="Bact_exopeptidase_dim_dom"/>
</dbReference>
<dbReference type="FunFam" id="3.30.70.360:FF:000001">
    <property type="entry name" value="N-acetyldiaminopimelate deacetylase"/>
    <property type="match status" value="1"/>
</dbReference>
<comment type="cofactor">
    <cofactor evidence="2">
        <name>Mn(2+)</name>
        <dbReference type="ChEBI" id="CHEBI:29035"/>
    </cofactor>
    <text evidence="2">The Mn(2+) ion enhances activity.</text>
</comment>
<dbReference type="CDD" id="cd03886">
    <property type="entry name" value="M20_Acy1"/>
    <property type="match status" value="1"/>
</dbReference>
<organism evidence="4 5">
    <name type="scientific">Desulfoglaeba alkanexedens ALDC</name>
    <dbReference type="NCBI Taxonomy" id="980445"/>
    <lineage>
        <taxon>Bacteria</taxon>
        <taxon>Pseudomonadati</taxon>
        <taxon>Thermodesulfobacteriota</taxon>
        <taxon>Syntrophobacteria</taxon>
        <taxon>Syntrophobacterales</taxon>
        <taxon>Syntrophobacteraceae</taxon>
        <taxon>Desulfoglaeba</taxon>
    </lineage>
</organism>
<gene>
    <name evidence="4" type="ORF">FDQ92_02220</name>
</gene>
<keyword evidence="2" id="KW-0464">Manganese</keyword>
<dbReference type="Proteomes" id="UP000298602">
    <property type="component" value="Chromosome"/>
</dbReference>
<dbReference type="NCBIfam" id="TIGR01891">
    <property type="entry name" value="amidohydrolases"/>
    <property type="match status" value="1"/>
</dbReference>
<dbReference type="GO" id="GO:0050118">
    <property type="term" value="F:N-acetyldiaminopimelate deacetylase activity"/>
    <property type="evidence" value="ECO:0007669"/>
    <property type="project" value="UniProtKB-ARBA"/>
</dbReference>
<evidence type="ECO:0000313" key="5">
    <source>
        <dbReference type="Proteomes" id="UP000298602"/>
    </source>
</evidence>
<dbReference type="SUPFAM" id="SSF55031">
    <property type="entry name" value="Bacterial exopeptidase dimerisation domain"/>
    <property type="match status" value="1"/>
</dbReference>
<dbReference type="InterPro" id="IPR017439">
    <property type="entry name" value="Amidohydrolase"/>
</dbReference>
<dbReference type="PANTHER" id="PTHR11014">
    <property type="entry name" value="PEPTIDASE M20 FAMILY MEMBER"/>
    <property type="match status" value="1"/>
</dbReference>
<dbReference type="Pfam" id="PF07687">
    <property type="entry name" value="M20_dimer"/>
    <property type="match status" value="1"/>
</dbReference>
<feature type="binding site" evidence="2">
    <location>
        <position position="138"/>
    </location>
    <ligand>
        <name>Mn(2+)</name>
        <dbReference type="ChEBI" id="CHEBI:29035"/>
        <label>2</label>
    </ligand>
</feature>
<dbReference type="RefSeq" id="WP_137423085.1">
    <property type="nucleotide sequence ID" value="NZ_CP040098.1"/>
</dbReference>
<dbReference type="KEGG" id="dax:FDQ92_02220"/>
<dbReference type="OrthoDB" id="9777385at2"/>
<reference evidence="4 5" key="1">
    <citation type="submission" date="2019-05" db="EMBL/GenBank/DDBJ databases">
        <title>The Complete Genome Sequence of the n-alkane-degrading Desulfoglaeba alkanexedens ALDC reveals multiple alkylsuccinate synthase gene clusters.</title>
        <authorList>
            <person name="Callaghan A.V."/>
            <person name="Davidova I.A."/>
            <person name="Duncan K.E."/>
            <person name="Morris B."/>
            <person name="McInerney M.J."/>
        </authorList>
    </citation>
    <scope>NUCLEOTIDE SEQUENCE [LARGE SCALE GENOMIC DNA]</scope>
    <source>
        <strain evidence="4 5">ALDC</strain>
    </source>
</reference>
<keyword evidence="2" id="KW-0479">Metal-binding</keyword>
<dbReference type="AlphaFoldDB" id="A0A4P8KZX3"/>
<evidence type="ECO:0000259" key="3">
    <source>
        <dbReference type="Pfam" id="PF07687"/>
    </source>
</evidence>
<keyword evidence="5" id="KW-1185">Reference proteome</keyword>
<evidence type="ECO:0000313" key="4">
    <source>
        <dbReference type="EMBL" id="QCQ21116.1"/>
    </source>
</evidence>
<feature type="binding site" evidence="2">
    <location>
        <position position="363"/>
    </location>
    <ligand>
        <name>Mn(2+)</name>
        <dbReference type="ChEBI" id="CHEBI:29035"/>
        <label>2</label>
    </ligand>
</feature>
<dbReference type="PANTHER" id="PTHR11014:SF63">
    <property type="entry name" value="METALLOPEPTIDASE, PUTATIVE (AFU_ORTHOLOGUE AFUA_6G09600)-RELATED"/>
    <property type="match status" value="1"/>
</dbReference>
<feature type="binding site" evidence="2">
    <location>
        <position position="100"/>
    </location>
    <ligand>
        <name>Mn(2+)</name>
        <dbReference type="ChEBI" id="CHEBI:29035"/>
        <label>2</label>
    </ligand>
</feature>
<feature type="domain" description="Peptidase M20 dimerisation" evidence="3">
    <location>
        <begin position="188"/>
        <end position="279"/>
    </location>
</feature>
<dbReference type="PIRSF" id="PIRSF005962">
    <property type="entry name" value="Pept_M20D_amidohydro"/>
    <property type="match status" value="1"/>
</dbReference>
<name>A0A4P8KZX3_9BACT</name>
<dbReference type="Pfam" id="PF01546">
    <property type="entry name" value="Peptidase_M20"/>
    <property type="match status" value="1"/>
</dbReference>
<protein>
    <submittedName>
        <fullName evidence="4">Amidohydrolase</fullName>
    </submittedName>
</protein>
<dbReference type="InterPro" id="IPR002933">
    <property type="entry name" value="Peptidase_M20"/>
</dbReference>
<dbReference type="Gene3D" id="3.30.70.360">
    <property type="match status" value="1"/>
</dbReference>